<gene>
    <name evidence="3" type="ORF">E2F49_12845</name>
</gene>
<dbReference type="AlphaFoldDB" id="A0A4R5U724"/>
<evidence type="ECO:0000259" key="2">
    <source>
        <dbReference type="Pfam" id="PF13827"/>
    </source>
</evidence>
<dbReference type="OrthoDB" id="6058727at2"/>
<accession>A0A4R5U724</accession>
<feature type="signal peptide" evidence="1">
    <location>
        <begin position="1"/>
        <end position="21"/>
    </location>
</feature>
<organism evidence="3 4">
    <name type="scientific">Luteimonas terrae</name>
    <dbReference type="NCBI Taxonomy" id="1530191"/>
    <lineage>
        <taxon>Bacteria</taxon>
        <taxon>Pseudomonadati</taxon>
        <taxon>Pseudomonadota</taxon>
        <taxon>Gammaproteobacteria</taxon>
        <taxon>Lysobacterales</taxon>
        <taxon>Lysobacteraceae</taxon>
        <taxon>Luteimonas</taxon>
    </lineage>
</organism>
<evidence type="ECO:0000313" key="3">
    <source>
        <dbReference type="EMBL" id="TDK30075.1"/>
    </source>
</evidence>
<feature type="domain" description="DUF4189" evidence="2">
    <location>
        <begin position="51"/>
        <end position="145"/>
    </location>
</feature>
<sequence length="149" mass="15825">MRFLFRLAVAIIALSAGAVHSQEPGSQQYNSVFLPAHGVGDTQQPRRRLSWGAFSVSEADENEAALSGWAVGYQTEADASAAALMMCSERGGINCTINLAFANQCAAVATSDNETVASREDTLRQARKSAMQACGRDCEILYAGCSNGR</sequence>
<evidence type="ECO:0000256" key="1">
    <source>
        <dbReference type="SAM" id="SignalP"/>
    </source>
</evidence>
<keyword evidence="1" id="KW-0732">Signal</keyword>
<name>A0A4R5U724_9GAMM</name>
<keyword evidence="4" id="KW-1185">Reference proteome</keyword>
<comment type="caution">
    <text evidence="3">The sequence shown here is derived from an EMBL/GenBank/DDBJ whole genome shotgun (WGS) entry which is preliminary data.</text>
</comment>
<evidence type="ECO:0000313" key="4">
    <source>
        <dbReference type="Proteomes" id="UP000295543"/>
    </source>
</evidence>
<dbReference type="EMBL" id="SMTG01000005">
    <property type="protein sequence ID" value="TDK30075.1"/>
    <property type="molecule type" value="Genomic_DNA"/>
</dbReference>
<dbReference type="RefSeq" id="WP_133394256.1">
    <property type="nucleotide sequence ID" value="NZ_SMTG01000005.1"/>
</dbReference>
<dbReference type="InterPro" id="IPR025240">
    <property type="entry name" value="DUF4189"/>
</dbReference>
<reference evidence="3 4" key="1">
    <citation type="submission" date="2019-03" db="EMBL/GenBank/DDBJ databases">
        <title>Luteimonas zhaokaii sp.nov., isolated from the rectal contents of Plateau pika in Yushu, Qinghai Province, China.</title>
        <authorList>
            <person name="Zhang G."/>
        </authorList>
    </citation>
    <scope>NUCLEOTIDE SEQUENCE [LARGE SCALE GENOMIC DNA]</scope>
    <source>
        <strain evidence="3 4">THG-MD21</strain>
    </source>
</reference>
<protein>
    <submittedName>
        <fullName evidence="3">DUF4189 domain-containing protein</fullName>
    </submittedName>
</protein>
<proteinExistence type="predicted"/>
<dbReference type="Proteomes" id="UP000295543">
    <property type="component" value="Unassembled WGS sequence"/>
</dbReference>
<feature type="chain" id="PRO_5020489633" evidence="1">
    <location>
        <begin position="22"/>
        <end position="149"/>
    </location>
</feature>
<dbReference type="Pfam" id="PF13827">
    <property type="entry name" value="DUF4189"/>
    <property type="match status" value="1"/>
</dbReference>